<dbReference type="AlphaFoldDB" id="A0A7D4UKH2"/>
<dbReference type="GO" id="GO:0003677">
    <property type="term" value="F:DNA binding"/>
    <property type="evidence" value="ECO:0007669"/>
    <property type="project" value="InterPro"/>
</dbReference>
<dbReference type="Gene3D" id="1.10.10.10">
    <property type="entry name" value="Winged helix-like DNA-binding domain superfamily/Winged helix DNA-binding domain"/>
    <property type="match status" value="1"/>
</dbReference>
<dbReference type="Pfam" id="PF04542">
    <property type="entry name" value="Sigma70_r2"/>
    <property type="match status" value="1"/>
</dbReference>
<organism evidence="7 8">
    <name type="scientific">Mucilaginibacter mali</name>
    <dbReference type="NCBI Taxonomy" id="2740462"/>
    <lineage>
        <taxon>Bacteria</taxon>
        <taxon>Pseudomonadati</taxon>
        <taxon>Bacteroidota</taxon>
        <taxon>Sphingobacteriia</taxon>
        <taxon>Sphingobacteriales</taxon>
        <taxon>Sphingobacteriaceae</taxon>
        <taxon>Mucilaginibacter</taxon>
    </lineage>
</organism>
<dbReference type="KEGG" id="mmab:HQ865_13165"/>
<dbReference type="PANTHER" id="PTHR43133:SF46">
    <property type="entry name" value="RNA POLYMERASE SIGMA-70 FACTOR ECF SUBFAMILY"/>
    <property type="match status" value="1"/>
</dbReference>
<proteinExistence type="inferred from homology"/>
<sequence length="197" mass="22452">MSGVKKLTDDDLILLLNKANETESTAFNEIYDRYWARLLAQANYDLNNKPDAEECVQNVFINLWKNRASLTLRFKLSTYLYRAVKNQVLNKLKSRRAIGHVSPLSEAAEIGQFVPSADMSLLEKELLDILEGAINDLPEKCAKIYKMSRHEGKTNKEISTHLDIAEKTVEGHMTRALRHIAGQISASWLTILILFLY</sequence>
<dbReference type="NCBIfam" id="TIGR02985">
    <property type="entry name" value="Sig70_bacteroi1"/>
    <property type="match status" value="1"/>
</dbReference>
<dbReference type="GO" id="GO:0006352">
    <property type="term" value="P:DNA-templated transcription initiation"/>
    <property type="evidence" value="ECO:0007669"/>
    <property type="project" value="InterPro"/>
</dbReference>
<dbReference type="EMBL" id="CP054139">
    <property type="protein sequence ID" value="QKJ30662.1"/>
    <property type="molecule type" value="Genomic_DNA"/>
</dbReference>
<dbReference type="SUPFAM" id="SSF88946">
    <property type="entry name" value="Sigma2 domain of RNA polymerase sigma factors"/>
    <property type="match status" value="1"/>
</dbReference>
<evidence type="ECO:0000259" key="6">
    <source>
        <dbReference type="Pfam" id="PF08281"/>
    </source>
</evidence>
<dbReference type="InterPro" id="IPR039425">
    <property type="entry name" value="RNA_pol_sigma-70-like"/>
</dbReference>
<keyword evidence="4" id="KW-0804">Transcription</keyword>
<dbReference type="Pfam" id="PF08281">
    <property type="entry name" value="Sigma70_r4_2"/>
    <property type="match status" value="1"/>
</dbReference>
<evidence type="ECO:0000259" key="5">
    <source>
        <dbReference type="Pfam" id="PF04542"/>
    </source>
</evidence>
<keyword evidence="3" id="KW-0731">Sigma factor</keyword>
<name>A0A7D4UKH2_9SPHI</name>
<dbReference type="InterPro" id="IPR013324">
    <property type="entry name" value="RNA_pol_sigma_r3/r4-like"/>
</dbReference>
<keyword evidence="2" id="KW-0805">Transcription regulation</keyword>
<dbReference type="InterPro" id="IPR014284">
    <property type="entry name" value="RNA_pol_sigma-70_dom"/>
</dbReference>
<evidence type="ECO:0000256" key="2">
    <source>
        <dbReference type="ARBA" id="ARBA00023015"/>
    </source>
</evidence>
<comment type="similarity">
    <text evidence="1">Belongs to the sigma-70 factor family. ECF subfamily.</text>
</comment>
<dbReference type="PANTHER" id="PTHR43133">
    <property type="entry name" value="RNA POLYMERASE ECF-TYPE SIGMA FACTO"/>
    <property type="match status" value="1"/>
</dbReference>
<dbReference type="GO" id="GO:0016987">
    <property type="term" value="F:sigma factor activity"/>
    <property type="evidence" value="ECO:0007669"/>
    <property type="project" value="UniProtKB-KW"/>
</dbReference>
<dbReference type="NCBIfam" id="TIGR02937">
    <property type="entry name" value="sigma70-ECF"/>
    <property type="match status" value="1"/>
</dbReference>
<accession>A0A7D4UKH2</accession>
<dbReference type="InterPro" id="IPR014327">
    <property type="entry name" value="RNA_pol_sigma70_bacteroid"/>
</dbReference>
<dbReference type="Proteomes" id="UP000505355">
    <property type="component" value="Chromosome"/>
</dbReference>
<dbReference type="InterPro" id="IPR013325">
    <property type="entry name" value="RNA_pol_sigma_r2"/>
</dbReference>
<evidence type="ECO:0000313" key="8">
    <source>
        <dbReference type="Proteomes" id="UP000505355"/>
    </source>
</evidence>
<gene>
    <name evidence="7" type="ORF">HQ865_13165</name>
</gene>
<evidence type="ECO:0000256" key="4">
    <source>
        <dbReference type="ARBA" id="ARBA00023163"/>
    </source>
</evidence>
<evidence type="ECO:0000256" key="3">
    <source>
        <dbReference type="ARBA" id="ARBA00023082"/>
    </source>
</evidence>
<dbReference type="SUPFAM" id="SSF88659">
    <property type="entry name" value="Sigma3 and sigma4 domains of RNA polymerase sigma factors"/>
    <property type="match status" value="1"/>
</dbReference>
<evidence type="ECO:0000313" key="7">
    <source>
        <dbReference type="EMBL" id="QKJ30662.1"/>
    </source>
</evidence>
<keyword evidence="8" id="KW-1185">Reference proteome</keyword>
<dbReference type="InterPro" id="IPR007627">
    <property type="entry name" value="RNA_pol_sigma70_r2"/>
</dbReference>
<dbReference type="Gene3D" id="1.10.1740.10">
    <property type="match status" value="1"/>
</dbReference>
<feature type="domain" description="RNA polymerase sigma-70 region 2" evidence="5">
    <location>
        <begin position="31"/>
        <end position="96"/>
    </location>
</feature>
<feature type="domain" description="RNA polymerase sigma factor 70 region 4 type 2" evidence="6">
    <location>
        <begin position="128"/>
        <end position="180"/>
    </location>
</feature>
<dbReference type="InterPro" id="IPR013249">
    <property type="entry name" value="RNA_pol_sigma70_r4_t2"/>
</dbReference>
<dbReference type="InterPro" id="IPR036388">
    <property type="entry name" value="WH-like_DNA-bd_sf"/>
</dbReference>
<reference evidence="7 8" key="1">
    <citation type="submission" date="2020-05" db="EMBL/GenBank/DDBJ databases">
        <title>Mucilaginibacter mali sp. nov.</title>
        <authorList>
            <person name="Kim H.S."/>
            <person name="Lee K.C."/>
            <person name="Suh M.K."/>
            <person name="Kim J.-S."/>
            <person name="Han K.-I."/>
            <person name="Eom M.K."/>
            <person name="Shin Y.K."/>
            <person name="Lee J.-S."/>
        </authorList>
    </citation>
    <scope>NUCLEOTIDE SEQUENCE [LARGE SCALE GENOMIC DNA]</scope>
    <source>
        <strain evidence="7 8">G2-14</strain>
    </source>
</reference>
<protein>
    <submittedName>
        <fullName evidence="7">RNA polymerase sigma-70 factor</fullName>
    </submittedName>
</protein>
<dbReference type="RefSeq" id="WP_173415335.1">
    <property type="nucleotide sequence ID" value="NZ_CP054139.1"/>
</dbReference>
<evidence type="ECO:0000256" key="1">
    <source>
        <dbReference type="ARBA" id="ARBA00010641"/>
    </source>
</evidence>